<dbReference type="AlphaFoldDB" id="A0A7S1FX16"/>
<dbReference type="InterPro" id="IPR002110">
    <property type="entry name" value="Ankyrin_rpt"/>
</dbReference>
<dbReference type="Gene3D" id="1.25.40.20">
    <property type="entry name" value="Ankyrin repeat-containing domain"/>
    <property type="match status" value="1"/>
</dbReference>
<evidence type="ECO:0000313" key="2">
    <source>
        <dbReference type="EMBL" id="CAD8896088.1"/>
    </source>
</evidence>
<evidence type="ECO:0000256" key="1">
    <source>
        <dbReference type="SAM" id="MobiDB-lite"/>
    </source>
</evidence>
<dbReference type="InterPro" id="IPR036770">
    <property type="entry name" value="Ankyrin_rpt-contain_sf"/>
</dbReference>
<accession>A0A7S1FX16</accession>
<dbReference type="SUPFAM" id="SSF48403">
    <property type="entry name" value="Ankyrin repeat"/>
    <property type="match status" value="1"/>
</dbReference>
<gene>
    <name evidence="2" type="ORF">CHYS00102_LOCUS23302</name>
</gene>
<dbReference type="Pfam" id="PF12796">
    <property type="entry name" value="Ank_2"/>
    <property type="match status" value="1"/>
</dbReference>
<dbReference type="EMBL" id="HBFR01032113">
    <property type="protein sequence ID" value="CAD8896088.1"/>
    <property type="molecule type" value="Transcribed_RNA"/>
</dbReference>
<reference evidence="2" key="1">
    <citation type="submission" date="2021-01" db="EMBL/GenBank/DDBJ databases">
        <authorList>
            <person name="Corre E."/>
            <person name="Pelletier E."/>
            <person name="Niang G."/>
            <person name="Scheremetjew M."/>
            <person name="Finn R."/>
            <person name="Kale V."/>
            <person name="Holt S."/>
            <person name="Cochrane G."/>
            <person name="Meng A."/>
            <person name="Brown T."/>
            <person name="Cohen L."/>
        </authorList>
    </citation>
    <scope>NUCLEOTIDE SEQUENCE</scope>
    <source>
        <strain evidence="2">308</strain>
    </source>
</reference>
<dbReference type="SMART" id="SM00248">
    <property type="entry name" value="ANK"/>
    <property type="match status" value="2"/>
</dbReference>
<organism evidence="2">
    <name type="scientific">Corethron hystrix</name>
    <dbReference type="NCBI Taxonomy" id="216773"/>
    <lineage>
        <taxon>Eukaryota</taxon>
        <taxon>Sar</taxon>
        <taxon>Stramenopiles</taxon>
        <taxon>Ochrophyta</taxon>
        <taxon>Bacillariophyta</taxon>
        <taxon>Coscinodiscophyceae</taxon>
        <taxon>Corethrophycidae</taxon>
        <taxon>Corethrales</taxon>
        <taxon>Corethraceae</taxon>
        <taxon>Corethron</taxon>
    </lineage>
</organism>
<feature type="region of interest" description="Disordered" evidence="1">
    <location>
        <begin position="1"/>
        <end position="30"/>
    </location>
</feature>
<proteinExistence type="predicted"/>
<name>A0A7S1FX16_9STRA</name>
<protein>
    <submittedName>
        <fullName evidence="2">Uncharacterized protein</fullName>
    </submittedName>
</protein>
<sequence length="258" mass="30005">MKRQREIEITGSMQEELNGDEGRSRKKHPVRGEIDAQWAPQQLVLGQSLATDHVENFLTLGRSNCQNMDKLYLRENINPQTFAETIIRKKGLSEKLEDSLSVDNFFLEPCEESIAAYKSELIQAVRSDDVPMLRVLHREGHPMHACNQFGESVLHMACRKGYTDTVRFLIHEAKVSLRIRDDLGRNPMHDAFWAQKPNYSIIDMILDKEPGLLLCRDKRGHGPLNYVRREHWCKWNEFLEGRENKIIQEKKVAIEKNI</sequence>